<gene>
    <name evidence="1" type="ORF">ERS852385_00965</name>
</gene>
<keyword evidence="2" id="KW-1185">Reference proteome</keyword>
<dbReference type="InterPro" id="IPR008183">
    <property type="entry name" value="Aldose_1/G6P_1-epimerase"/>
</dbReference>
<protein>
    <submittedName>
        <fullName evidence="1">Aldose 1-epimerase</fullName>
    </submittedName>
</protein>
<dbReference type="GO" id="GO:0016853">
    <property type="term" value="F:isomerase activity"/>
    <property type="evidence" value="ECO:0007669"/>
    <property type="project" value="InterPro"/>
</dbReference>
<name>A0A173YJU5_9FIRM</name>
<dbReference type="EMBL" id="CYYU01000004">
    <property type="protein sequence ID" value="CUN63285.1"/>
    <property type="molecule type" value="Genomic_DNA"/>
</dbReference>
<dbReference type="Proteomes" id="UP000095546">
    <property type="component" value="Unassembled WGS sequence"/>
</dbReference>
<dbReference type="GO" id="GO:0030246">
    <property type="term" value="F:carbohydrate binding"/>
    <property type="evidence" value="ECO:0007669"/>
    <property type="project" value="InterPro"/>
</dbReference>
<dbReference type="InterPro" id="IPR037481">
    <property type="entry name" value="LacX"/>
</dbReference>
<accession>A0A173YJU5</accession>
<dbReference type="InterPro" id="IPR011013">
    <property type="entry name" value="Gal_mutarotase_sf_dom"/>
</dbReference>
<dbReference type="AlphaFoldDB" id="A0A173YJU5"/>
<proteinExistence type="predicted"/>
<dbReference type="eggNOG" id="COG2017">
    <property type="taxonomic scope" value="Bacteria"/>
</dbReference>
<dbReference type="OrthoDB" id="9795355at2"/>
<reference evidence="1 2" key="1">
    <citation type="submission" date="2015-09" db="EMBL/GenBank/DDBJ databases">
        <authorList>
            <consortium name="Pathogen Informatics"/>
        </authorList>
    </citation>
    <scope>NUCLEOTIDE SEQUENCE [LARGE SCALE GENOMIC DNA]</scope>
    <source>
        <strain evidence="1 2">2789STDY5608828</strain>
    </source>
</reference>
<dbReference type="Gene3D" id="2.70.98.10">
    <property type="match status" value="1"/>
</dbReference>
<dbReference type="STRING" id="187979.ERS852385_00965"/>
<evidence type="ECO:0000313" key="1">
    <source>
        <dbReference type="EMBL" id="CUN63285.1"/>
    </source>
</evidence>
<dbReference type="SUPFAM" id="SSF74650">
    <property type="entry name" value="Galactose mutarotase-like"/>
    <property type="match status" value="1"/>
</dbReference>
<sequence>MLYTIENDELCVQVRDHGAELRSIKEREDETEYLWNGDPTWWRYSSPVLFPIVGKLKDNKYRVGGKTYELPSHGLGRISDFQLVEKEADRIAFSLCWTEESLARYPWKFELQVAYELHGKQVKIIWTVHNHDDHEMIYSIGAHDAFRCPIVHGEAFSDYYLEFNHEEDAPNMPLNKEGQYLRAHGTKPLKGTRLPLCYEEFKDDVLAYHNLKSDKVTLRSTKSDKSLSVIAKDFPYWGFWTPGQGGAPFICIEPWHGHADYEDFDGDFADREGSERLAAGEEAVFSYTIEIG</sequence>
<dbReference type="RefSeq" id="WP_036376275.1">
    <property type="nucleotide sequence ID" value="NZ_CABIWZ010000004.1"/>
</dbReference>
<dbReference type="InterPro" id="IPR014718">
    <property type="entry name" value="GH-type_carb-bd"/>
</dbReference>
<dbReference type="GO" id="GO:0005975">
    <property type="term" value="P:carbohydrate metabolic process"/>
    <property type="evidence" value="ECO:0007669"/>
    <property type="project" value="InterPro"/>
</dbReference>
<dbReference type="CDD" id="cd09024">
    <property type="entry name" value="Aldose_epim_lacX"/>
    <property type="match status" value="1"/>
</dbReference>
<organism evidence="1 2">
    <name type="scientific">Mitsuokella jalaludinii</name>
    <dbReference type="NCBI Taxonomy" id="187979"/>
    <lineage>
        <taxon>Bacteria</taxon>
        <taxon>Bacillati</taxon>
        <taxon>Bacillota</taxon>
        <taxon>Negativicutes</taxon>
        <taxon>Selenomonadales</taxon>
        <taxon>Selenomonadaceae</taxon>
        <taxon>Mitsuokella</taxon>
    </lineage>
</organism>
<dbReference type="Pfam" id="PF01263">
    <property type="entry name" value="Aldose_epim"/>
    <property type="match status" value="1"/>
</dbReference>
<evidence type="ECO:0000313" key="2">
    <source>
        <dbReference type="Proteomes" id="UP000095546"/>
    </source>
</evidence>